<dbReference type="GO" id="GO:0004528">
    <property type="term" value="F:phosphodiesterase I activity"/>
    <property type="evidence" value="ECO:0007669"/>
    <property type="project" value="UniProtKB-EC"/>
</dbReference>
<dbReference type="GO" id="GO:0005634">
    <property type="term" value="C:nucleus"/>
    <property type="evidence" value="ECO:0007669"/>
    <property type="project" value="UniProtKB-SubCell"/>
</dbReference>
<protein>
    <recommendedName>
        <fullName evidence="1">Fanconi-associated nuclease</fullName>
        <ecNumber evidence="1">3.1.4.1</ecNumber>
    </recommendedName>
</protein>
<dbReference type="GO" id="GO:0036297">
    <property type="term" value="P:interstrand cross-link repair"/>
    <property type="evidence" value="ECO:0007669"/>
    <property type="project" value="InterPro"/>
</dbReference>
<keyword evidence="1" id="KW-0460">Magnesium</keyword>
<keyword evidence="1" id="KW-0539">Nucleus</keyword>
<comment type="function">
    <text evidence="1">Nuclease required for the repair of DNA interstrand cross-links (ICL). Acts as a 5'-3' exonuclease that anchors at a cut end of DNA and cleaves DNA successively at every third nucleotide, allowing to excise an ICL from one strand through flanking incisions.</text>
</comment>
<keyword evidence="1" id="KW-0234">DNA repair</keyword>
<organism evidence="3 4">
    <name type="scientific">Mycena rosella</name>
    <name type="common">Pink bonnet</name>
    <name type="synonym">Agaricus rosellus</name>
    <dbReference type="NCBI Taxonomy" id="1033263"/>
    <lineage>
        <taxon>Eukaryota</taxon>
        <taxon>Fungi</taxon>
        <taxon>Dikarya</taxon>
        <taxon>Basidiomycota</taxon>
        <taxon>Agaricomycotina</taxon>
        <taxon>Agaricomycetes</taxon>
        <taxon>Agaricomycetidae</taxon>
        <taxon>Agaricales</taxon>
        <taxon>Marasmiineae</taxon>
        <taxon>Mycenaceae</taxon>
        <taxon>Mycena</taxon>
    </lineage>
</organism>
<comment type="catalytic activity">
    <reaction evidence="1">
        <text>Hydrolytically removes 5'-nucleotides successively from the 3'-hydroxy termini of 3'-hydroxy-terminated oligonucleotides.</text>
        <dbReference type="EC" id="3.1.4.1"/>
    </reaction>
</comment>
<evidence type="ECO:0000313" key="4">
    <source>
        <dbReference type="Proteomes" id="UP001221757"/>
    </source>
</evidence>
<keyword evidence="1" id="KW-0479">Metal-binding</keyword>
<feature type="region of interest" description="Disordered" evidence="2">
    <location>
        <begin position="1"/>
        <end position="28"/>
    </location>
</feature>
<dbReference type="Proteomes" id="UP001221757">
    <property type="component" value="Unassembled WGS sequence"/>
</dbReference>
<proteinExistence type="inferred from homology"/>
<comment type="similarity">
    <text evidence="1">Belongs to the FAN1 family.</text>
</comment>
<comment type="cofactor">
    <cofactor evidence="1">
        <name>Mg(2+)</name>
        <dbReference type="ChEBI" id="CHEBI:18420"/>
    </cofactor>
    <cofactor evidence="1">
        <name>Mn(2+)</name>
        <dbReference type="ChEBI" id="CHEBI:29035"/>
    </cofactor>
</comment>
<keyword evidence="1" id="KW-0378">Hydrolase</keyword>
<gene>
    <name evidence="3" type="ORF">B0H17DRAFT_1127273</name>
</gene>
<comment type="subcellular location">
    <subcellularLocation>
        <location evidence="1">Nucleus</location>
    </subcellularLocation>
</comment>
<dbReference type="EC" id="3.1.4.1" evidence="1"/>
<feature type="compositionally biased region" description="Polar residues" evidence="2">
    <location>
        <begin position="1"/>
        <end position="11"/>
    </location>
</feature>
<keyword evidence="1" id="KW-0227">DNA damage</keyword>
<name>A0AAD7M6E8_MYCRO</name>
<accession>A0AAD7M6E8</accession>
<keyword evidence="4" id="KW-1185">Reference proteome</keyword>
<dbReference type="PANTHER" id="PTHR15749">
    <property type="entry name" value="FANCONI-ASSOCIATED NUCLEASE 1"/>
    <property type="match status" value="1"/>
</dbReference>
<dbReference type="GO" id="GO:0017108">
    <property type="term" value="F:5'-flap endonuclease activity"/>
    <property type="evidence" value="ECO:0007669"/>
    <property type="project" value="TreeGrafter"/>
</dbReference>
<evidence type="ECO:0000256" key="1">
    <source>
        <dbReference type="RuleBase" id="RU365033"/>
    </source>
</evidence>
<feature type="compositionally biased region" description="Acidic residues" evidence="2">
    <location>
        <begin position="14"/>
        <end position="26"/>
    </location>
</feature>
<keyword evidence="1" id="KW-0464">Manganese</keyword>
<sequence length="500" mass="57668">MDDSISNSQLQDSRDDEEDEDVEETEYSPLYLQVVRGNHTLIDSSSMISSEDEQILQRFEVLDGGYSVESDAEHAQELWTCLLTRKNMKWHPIRRVVKLGGRLSLKEPGVLARVMTDLCMPQSGSQPFAKDESQMTMDERLICLTVVQLKGINNRYEQSRARKSELIEALKQDFDMPDLETLARGAHGPCIQLDENACRLFRRLILVYYRCNPLPQPTTPLLEVFDGIGKRFGVIRLQPDFMIGYRELVEFERKSFPNPETLKPAAVDNYLLILDDILANGRDNRAEIPHIITACSALSDRSRHVLAGMILQRQMQAVNCTDFQKLKCDGVFDPKSHTLSIIAELCRPLEGGTHPLCAGEDQEDFPTVLKRLRLKDLQDIAKKHGIKAKRGKPELVKELNNFRSQRRIDSPQPIKQSLMPKIKEKLDMLKKRRLEVHEDVRDALKPLLRRYFLRWIALKFELHDPGIPDPRFHSRRASENRQRKHSATLKIDRLLRLQYG</sequence>
<comment type="caution">
    <text evidence="3">The sequence shown here is derived from an EMBL/GenBank/DDBJ whole genome shotgun (WGS) entry which is preliminary data.</text>
</comment>
<dbReference type="PANTHER" id="PTHR15749:SF4">
    <property type="entry name" value="FANCONI-ASSOCIATED NUCLEASE 1"/>
    <property type="match status" value="1"/>
</dbReference>
<keyword evidence="1" id="KW-0540">Nuclease</keyword>
<dbReference type="GO" id="GO:0008409">
    <property type="term" value="F:5'-3' exonuclease activity"/>
    <property type="evidence" value="ECO:0007669"/>
    <property type="project" value="TreeGrafter"/>
</dbReference>
<evidence type="ECO:0000313" key="3">
    <source>
        <dbReference type="EMBL" id="KAJ7703660.1"/>
    </source>
</evidence>
<dbReference type="InterPro" id="IPR033315">
    <property type="entry name" value="Fan1-like"/>
</dbReference>
<dbReference type="GO" id="GO:0046872">
    <property type="term" value="F:metal ion binding"/>
    <property type="evidence" value="ECO:0007669"/>
    <property type="project" value="UniProtKB-KW"/>
</dbReference>
<reference evidence="3" key="1">
    <citation type="submission" date="2023-03" db="EMBL/GenBank/DDBJ databases">
        <title>Massive genome expansion in bonnet fungi (Mycena s.s.) driven by repeated elements and novel gene families across ecological guilds.</title>
        <authorList>
            <consortium name="Lawrence Berkeley National Laboratory"/>
            <person name="Harder C.B."/>
            <person name="Miyauchi S."/>
            <person name="Viragh M."/>
            <person name="Kuo A."/>
            <person name="Thoen E."/>
            <person name="Andreopoulos B."/>
            <person name="Lu D."/>
            <person name="Skrede I."/>
            <person name="Drula E."/>
            <person name="Henrissat B."/>
            <person name="Morin E."/>
            <person name="Kohler A."/>
            <person name="Barry K."/>
            <person name="LaButti K."/>
            <person name="Morin E."/>
            <person name="Salamov A."/>
            <person name="Lipzen A."/>
            <person name="Mereny Z."/>
            <person name="Hegedus B."/>
            <person name="Baldrian P."/>
            <person name="Stursova M."/>
            <person name="Weitz H."/>
            <person name="Taylor A."/>
            <person name="Grigoriev I.V."/>
            <person name="Nagy L.G."/>
            <person name="Martin F."/>
            <person name="Kauserud H."/>
        </authorList>
    </citation>
    <scope>NUCLEOTIDE SEQUENCE</scope>
    <source>
        <strain evidence="3">CBHHK067</strain>
    </source>
</reference>
<dbReference type="AlphaFoldDB" id="A0AAD7M6E8"/>
<evidence type="ECO:0000256" key="2">
    <source>
        <dbReference type="SAM" id="MobiDB-lite"/>
    </source>
</evidence>
<dbReference type="EMBL" id="JARKIE010000012">
    <property type="protein sequence ID" value="KAJ7703660.1"/>
    <property type="molecule type" value="Genomic_DNA"/>
</dbReference>
<dbReference type="GO" id="GO:0070336">
    <property type="term" value="F:flap-structured DNA binding"/>
    <property type="evidence" value="ECO:0007669"/>
    <property type="project" value="TreeGrafter"/>
</dbReference>